<evidence type="ECO:0000259" key="1">
    <source>
        <dbReference type="PROSITE" id="PS50878"/>
    </source>
</evidence>
<sequence>MDGPDEQTGKIPERWKTATLRILYKGKGDRASPDSFRGVALENTFFKVFTTILNRRLIEATEGNIPDHQFGFIKGRSTLHAVKYLMDQIEDTLRHPGGKYYTVFVDLKKAFDSLNRGKLIEKLKGMIGED</sequence>
<dbReference type="PANTHER" id="PTHR19446">
    <property type="entry name" value="REVERSE TRANSCRIPTASES"/>
    <property type="match status" value="1"/>
</dbReference>
<dbReference type="PROSITE" id="PS50878">
    <property type="entry name" value="RT_POL"/>
    <property type="match status" value="1"/>
</dbReference>
<accession>A0ABQ8TYN2</accession>
<dbReference type="EMBL" id="JAJSOF020000001">
    <property type="protein sequence ID" value="KAJ4451798.1"/>
    <property type="molecule type" value="Genomic_DNA"/>
</dbReference>
<dbReference type="InterPro" id="IPR000477">
    <property type="entry name" value="RT_dom"/>
</dbReference>
<comment type="caution">
    <text evidence="2">The sequence shown here is derived from an EMBL/GenBank/DDBJ whole genome shotgun (WGS) entry which is preliminary data.</text>
</comment>
<gene>
    <name evidence="2" type="ORF">ANN_03270</name>
</gene>
<name>A0ABQ8TYN2_PERAM</name>
<evidence type="ECO:0000313" key="2">
    <source>
        <dbReference type="EMBL" id="KAJ4451798.1"/>
    </source>
</evidence>
<organism evidence="2 3">
    <name type="scientific">Periplaneta americana</name>
    <name type="common">American cockroach</name>
    <name type="synonym">Blatta americana</name>
    <dbReference type="NCBI Taxonomy" id="6978"/>
    <lineage>
        <taxon>Eukaryota</taxon>
        <taxon>Metazoa</taxon>
        <taxon>Ecdysozoa</taxon>
        <taxon>Arthropoda</taxon>
        <taxon>Hexapoda</taxon>
        <taxon>Insecta</taxon>
        <taxon>Pterygota</taxon>
        <taxon>Neoptera</taxon>
        <taxon>Polyneoptera</taxon>
        <taxon>Dictyoptera</taxon>
        <taxon>Blattodea</taxon>
        <taxon>Blattoidea</taxon>
        <taxon>Blattidae</taxon>
        <taxon>Blattinae</taxon>
        <taxon>Periplaneta</taxon>
    </lineage>
</organism>
<dbReference type="Proteomes" id="UP001148838">
    <property type="component" value="Unassembled WGS sequence"/>
</dbReference>
<proteinExistence type="predicted"/>
<reference evidence="2 3" key="1">
    <citation type="journal article" date="2022" name="Allergy">
        <title>Genome assembly and annotation of Periplaneta americana reveal a comprehensive cockroach allergen profile.</title>
        <authorList>
            <person name="Wang L."/>
            <person name="Xiong Q."/>
            <person name="Saelim N."/>
            <person name="Wang L."/>
            <person name="Nong W."/>
            <person name="Wan A.T."/>
            <person name="Shi M."/>
            <person name="Liu X."/>
            <person name="Cao Q."/>
            <person name="Hui J.H.L."/>
            <person name="Sookrung N."/>
            <person name="Leung T.F."/>
            <person name="Tungtrongchitr A."/>
            <person name="Tsui S.K.W."/>
        </authorList>
    </citation>
    <scope>NUCLEOTIDE SEQUENCE [LARGE SCALE GENOMIC DNA]</scope>
    <source>
        <strain evidence="2">PWHHKU_190912</strain>
    </source>
</reference>
<dbReference type="Pfam" id="PF00078">
    <property type="entry name" value="RVT_1"/>
    <property type="match status" value="1"/>
</dbReference>
<protein>
    <recommendedName>
        <fullName evidence="1">Reverse transcriptase domain-containing protein</fullName>
    </recommendedName>
</protein>
<feature type="domain" description="Reverse transcriptase" evidence="1">
    <location>
        <begin position="4"/>
        <end position="130"/>
    </location>
</feature>
<evidence type="ECO:0000313" key="3">
    <source>
        <dbReference type="Proteomes" id="UP001148838"/>
    </source>
</evidence>
<keyword evidence="3" id="KW-1185">Reference proteome</keyword>